<evidence type="ECO:0000313" key="1">
    <source>
        <dbReference type="EMBL" id="MBB3060063.1"/>
    </source>
</evidence>
<evidence type="ECO:0000313" key="2">
    <source>
        <dbReference type="Proteomes" id="UP000535937"/>
    </source>
</evidence>
<reference evidence="1 2" key="1">
    <citation type="submission" date="2020-08" db="EMBL/GenBank/DDBJ databases">
        <title>Genomic Encyclopedia of Type Strains, Phase III (KMG-III): the genomes of soil and plant-associated and newly described type strains.</title>
        <authorList>
            <person name="Whitman W."/>
        </authorList>
    </citation>
    <scope>NUCLEOTIDE SEQUENCE [LARGE SCALE GENOMIC DNA]</scope>
    <source>
        <strain evidence="1 2">CECT 8799</strain>
    </source>
</reference>
<dbReference type="Proteomes" id="UP000535937">
    <property type="component" value="Unassembled WGS sequence"/>
</dbReference>
<accession>A0A7W4W9B7</accession>
<organism evidence="1 2">
    <name type="scientific">Microbulbifer rhizosphaerae</name>
    <dbReference type="NCBI Taxonomy" id="1562603"/>
    <lineage>
        <taxon>Bacteria</taxon>
        <taxon>Pseudomonadati</taxon>
        <taxon>Pseudomonadota</taxon>
        <taxon>Gammaproteobacteria</taxon>
        <taxon>Cellvibrionales</taxon>
        <taxon>Microbulbiferaceae</taxon>
        <taxon>Microbulbifer</taxon>
    </lineage>
</organism>
<protein>
    <submittedName>
        <fullName evidence="1">Uncharacterized protein</fullName>
    </submittedName>
</protein>
<comment type="caution">
    <text evidence="1">The sequence shown here is derived from an EMBL/GenBank/DDBJ whole genome shotgun (WGS) entry which is preliminary data.</text>
</comment>
<keyword evidence="2" id="KW-1185">Reference proteome</keyword>
<dbReference type="RefSeq" id="WP_183457081.1">
    <property type="nucleotide sequence ID" value="NZ_JACHWZ010000003.1"/>
</dbReference>
<sequence length="199" mass="22571">MAPPRIDKKIHQKDRLDLAIDEFAALEKPTISDLHKVGVIGQVQEGIEAYRAEGRKMSVKALESEEHCSRRLAAFLTAAGDPRPHKLCDAHAIISGRHASAAKLRAVLSWFARRIDDPINGCWLPRNTAAKAHMRGRLRNAVPHSRIHRKHYYQWLETLINIPLIKTNEMLVQTLKMIELKLQTSTFPQRVMLPAGREA</sequence>
<proteinExistence type="predicted"/>
<gene>
    <name evidence="1" type="ORF">FHS09_000876</name>
</gene>
<dbReference type="EMBL" id="JACHWZ010000003">
    <property type="protein sequence ID" value="MBB3060063.1"/>
    <property type="molecule type" value="Genomic_DNA"/>
</dbReference>
<dbReference type="AlphaFoldDB" id="A0A7W4W9B7"/>
<dbReference type="Pfam" id="PF14412">
    <property type="entry name" value="AHH"/>
    <property type="match status" value="1"/>
</dbReference>
<dbReference type="InterPro" id="IPR032871">
    <property type="entry name" value="AHH_dom_containing"/>
</dbReference>
<name>A0A7W4W9B7_9GAMM</name>